<dbReference type="EMBL" id="JWZT01001156">
    <property type="protein sequence ID" value="KII72650.1"/>
    <property type="molecule type" value="Genomic_DNA"/>
</dbReference>
<dbReference type="AlphaFoldDB" id="A0A0C2N8M0"/>
<organism evidence="1 2">
    <name type="scientific">Thelohanellus kitauei</name>
    <name type="common">Myxosporean</name>
    <dbReference type="NCBI Taxonomy" id="669202"/>
    <lineage>
        <taxon>Eukaryota</taxon>
        <taxon>Metazoa</taxon>
        <taxon>Cnidaria</taxon>
        <taxon>Myxozoa</taxon>
        <taxon>Myxosporea</taxon>
        <taxon>Bivalvulida</taxon>
        <taxon>Platysporina</taxon>
        <taxon>Myxobolidae</taxon>
        <taxon>Thelohanellus</taxon>
    </lineage>
</organism>
<proteinExistence type="predicted"/>
<reference evidence="1 2" key="1">
    <citation type="journal article" date="2014" name="Genome Biol. Evol.">
        <title>The genome of the myxosporean Thelohanellus kitauei shows adaptations to nutrient acquisition within its fish host.</title>
        <authorList>
            <person name="Yang Y."/>
            <person name="Xiong J."/>
            <person name="Zhou Z."/>
            <person name="Huo F."/>
            <person name="Miao W."/>
            <person name="Ran C."/>
            <person name="Liu Y."/>
            <person name="Zhang J."/>
            <person name="Feng J."/>
            <person name="Wang M."/>
            <person name="Wang M."/>
            <person name="Wang L."/>
            <person name="Yao B."/>
        </authorList>
    </citation>
    <scope>NUCLEOTIDE SEQUENCE [LARGE SCALE GENOMIC DNA]</scope>
    <source>
        <strain evidence="1">Wuqing</strain>
    </source>
</reference>
<name>A0A0C2N8M0_THEKT</name>
<comment type="caution">
    <text evidence="1">The sequence shown here is derived from an EMBL/GenBank/DDBJ whole genome shotgun (WGS) entry which is preliminary data.</text>
</comment>
<gene>
    <name evidence="1" type="ORF">RF11_10392</name>
</gene>
<protein>
    <submittedName>
        <fullName evidence="1">Uncharacterized protein</fullName>
    </submittedName>
</protein>
<dbReference type="Proteomes" id="UP000031668">
    <property type="component" value="Unassembled WGS sequence"/>
</dbReference>
<sequence length="102" mass="12085">MRNLHHFEMQIIQTKGENHENFKGVFLFPPFAGLYAPTPKTRISRSQYNTSKFIELVVPDTRYILNQTDDVYDYHTTPTHNYNINRMALIRSSKNLRNNPKK</sequence>
<evidence type="ECO:0000313" key="2">
    <source>
        <dbReference type="Proteomes" id="UP000031668"/>
    </source>
</evidence>
<evidence type="ECO:0000313" key="1">
    <source>
        <dbReference type="EMBL" id="KII72650.1"/>
    </source>
</evidence>
<accession>A0A0C2N8M0</accession>
<keyword evidence="2" id="KW-1185">Reference proteome</keyword>